<evidence type="ECO:0000313" key="2">
    <source>
        <dbReference type="Proteomes" id="UP001597181"/>
    </source>
</evidence>
<dbReference type="EMBL" id="JBHTLY010000007">
    <property type="protein sequence ID" value="MFD1203026.1"/>
    <property type="molecule type" value="Genomic_DNA"/>
</dbReference>
<dbReference type="RefSeq" id="WP_343960806.1">
    <property type="nucleotide sequence ID" value="NZ_BAAAKZ010000009.1"/>
</dbReference>
<comment type="caution">
    <text evidence="1">The sequence shown here is derived from an EMBL/GenBank/DDBJ whole genome shotgun (WGS) entry which is preliminary data.</text>
</comment>
<evidence type="ECO:0000313" key="1">
    <source>
        <dbReference type="EMBL" id="MFD1203026.1"/>
    </source>
</evidence>
<dbReference type="Proteomes" id="UP001597181">
    <property type="component" value="Unassembled WGS sequence"/>
</dbReference>
<proteinExistence type="predicted"/>
<name>A0ABW3TQK5_9MICO</name>
<sequence length="447" mass="49273">MKQKQVVELATEVLIPEWKKEREFQARLEAWAKGKHERPYRPREVNDEYEAIEDRSKVPLLGLIVRIFGQGLELIDYTPGDAGMKDELWRIWTANQMPSRQKRLWKAAFTGGIGYALALPGEPVPQIKLYSPKNMIAVYQDAEYDEWPMYAAEGTPANKSGFHFRVFDDENVYTLGMNAEGGKVEFITEEAHGAGVAPVVRFAGEVDTEGAVEGEVERLIPIQSAIDQAKFDQQMTQTFSSFKIRYATGMASPDNDEDRERVKLVLAQDRILLSENPESKFGTLDGTDLLGYIESGKASKQELATVAQVSPKAIVGAQANTANGAEAQAADEASTMRKLSDFETVFSPAIGQLFRLTGSLAGIERAASDYAGRCTWRDSEIRSLAQIADAVAKLADDRLGIPREALWEMLPGVTHEKVAAWKSYEGDAFAELLNGIGRGGANADSRA</sequence>
<organism evidence="1 2">
    <name type="scientific">Leucobacter albus</name>
    <dbReference type="NCBI Taxonomy" id="272210"/>
    <lineage>
        <taxon>Bacteria</taxon>
        <taxon>Bacillati</taxon>
        <taxon>Actinomycetota</taxon>
        <taxon>Actinomycetes</taxon>
        <taxon>Micrococcales</taxon>
        <taxon>Microbacteriaceae</taxon>
        <taxon>Leucobacter</taxon>
    </lineage>
</organism>
<accession>A0ABW3TQK5</accession>
<dbReference type="InterPro" id="IPR021145">
    <property type="entry name" value="Portal_protein_SPP1_Gp6-like"/>
</dbReference>
<reference evidence="2" key="1">
    <citation type="journal article" date="2019" name="Int. J. Syst. Evol. Microbiol.">
        <title>The Global Catalogue of Microorganisms (GCM) 10K type strain sequencing project: providing services to taxonomists for standard genome sequencing and annotation.</title>
        <authorList>
            <consortium name="The Broad Institute Genomics Platform"/>
            <consortium name="The Broad Institute Genome Sequencing Center for Infectious Disease"/>
            <person name="Wu L."/>
            <person name="Ma J."/>
        </authorList>
    </citation>
    <scope>NUCLEOTIDE SEQUENCE [LARGE SCALE GENOMIC DNA]</scope>
    <source>
        <strain evidence="2">CCUG 50213</strain>
    </source>
</reference>
<gene>
    <name evidence="1" type="ORF">ACFQ3U_14090</name>
</gene>
<dbReference type="Pfam" id="PF05133">
    <property type="entry name" value="SPP1_portal"/>
    <property type="match status" value="1"/>
</dbReference>
<protein>
    <submittedName>
        <fullName evidence="1">Phage portal protein</fullName>
    </submittedName>
</protein>
<keyword evidence="2" id="KW-1185">Reference proteome</keyword>